<proteinExistence type="predicted"/>
<sequence>MACHFRSLDHGFSTHDSRRLRGICAGHNGGPGPRIYELYITSNDNIARHLLGMNDAAGQAEPSVVGMLGILCLARPVLQSFLYAPSSITHFERPIILPAFRINLNEWHSMFFISVSSSTASPNRPLSPYSIVDYTVLRTAIKIALSHVSHLARLAAGDSSRIYALQEQQTTRRLSCGDATAIAGSVPDWYVYWDNLKAFADYYFLREPATHGSSIVKAYLQFSCLNTNYGPITANTTYPIPFIGNMVDSRTPFASYFQNGTLLSDAELPGRLVHDMKKDLKDFIHPGVGDSIECESLWKTRIKLLIWKAFLQNPTEKRLTKNNYAKKYGNLISKGEIEDHSPEINITALPPKPIVHVPGGHTALFFPEDIKREFRLATSPDLHVSFSNKTS</sequence>
<accession>A0AA39NLE4</accession>
<organism evidence="1 2">
    <name type="scientific">Armillaria novae-zelandiae</name>
    <dbReference type="NCBI Taxonomy" id="153914"/>
    <lineage>
        <taxon>Eukaryota</taxon>
        <taxon>Fungi</taxon>
        <taxon>Dikarya</taxon>
        <taxon>Basidiomycota</taxon>
        <taxon>Agaricomycotina</taxon>
        <taxon>Agaricomycetes</taxon>
        <taxon>Agaricomycetidae</taxon>
        <taxon>Agaricales</taxon>
        <taxon>Marasmiineae</taxon>
        <taxon>Physalacriaceae</taxon>
        <taxon>Armillaria</taxon>
    </lineage>
</organism>
<evidence type="ECO:0000313" key="1">
    <source>
        <dbReference type="EMBL" id="KAK0467618.1"/>
    </source>
</evidence>
<keyword evidence="2" id="KW-1185">Reference proteome</keyword>
<dbReference type="EMBL" id="JAUEPR010000073">
    <property type="protein sequence ID" value="KAK0467618.1"/>
    <property type="molecule type" value="Genomic_DNA"/>
</dbReference>
<protein>
    <submittedName>
        <fullName evidence="1">Uncharacterized protein</fullName>
    </submittedName>
</protein>
<gene>
    <name evidence="1" type="ORF">IW261DRAFT_1426474</name>
</gene>
<comment type="caution">
    <text evidence="1">The sequence shown here is derived from an EMBL/GenBank/DDBJ whole genome shotgun (WGS) entry which is preliminary data.</text>
</comment>
<dbReference type="Proteomes" id="UP001175227">
    <property type="component" value="Unassembled WGS sequence"/>
</dbReference>
<evidence type="ECO:0000313" key="2">
    <source>
        <dbReference type="Proteomes" id="UP001175227"/>
    </source>
</evidence>
<dbReference type="AlphaFoldDB" id="A0AA39NLE4"/>
<name>A0AA39NLE4_9AGAR</name>
<reference evidence="1" key="1">
    <citation type="submission" date="2023-06" db="EMBL/GenBank/DDBJ databases">
        <authorList>
            <consortium name="Lawrence Berkeley National Laboratory"/>
            <person name="Ahrendt S."/>
            <person name="Sahu N."/>
            <person name="Indic B."/>
            <person name="Wong-Bajracharya J."/>
            <person name="Merenyi Z."/>
            <person name="Ke H.-M."/>
            <person name="Monk M."/>
            <person name="Kocsube S."/>
            <person name="Drula E."/>
            <person name="Lipzen A."/>
            <person name="Balint B."/>
            <person name="Henrissat B."/>
            <person name="Andreopoulos B."/>
            <person name="Martin F.M."/>
            <person name="Harder C.B."/>
            <person name="Rigling D."/>
            <person name="Ford K.L."/>
            <person name="Foster G.D."/>
            <person name="Pangilinan J."/>
            <person name="Papanicolaou A."/>
            <person name="Barry K."/>
            <person name="LaButti K."/>
            <person name="Viragh M."/>
            <person name="Koriabine M."/>
            <person name="Yan M."/>
            <person name="Riley R."/>
            <person name="Champramary S."/>
            <person name="Plett K.L."/>
            <person name="Tsai I.J."/>
            <person name="Slot J."/>
            <person name="Sipos G."/>
            <person name="Plett J."/>
            <person name="Nagy L.G."/>
            <person name="Grigoriev I.V."/>
        </authorList>
    </citation>
    <scope>NUCLEOTIDE SEQUENCE</scope>
    <source>
        <strain evidence="1">ICMP 16352</strain>
    </source>
</reference>